<organism evidence="1">
    <name type="scientific">Arundo donax</name>
    <name type="common">Giant reed</name>
    <name type="synonym">Donax arundinaceus</name>
    <dbReference type="NCBI Taxonomy" id="35708"/>
    <lineage>
        <taxon>Eukaryota</taxon>
        <taxon>Viridiplantae</taxon>
        <taxon>Streptophyta</taxon>
        <taxon>Embryophyta</taxon>
        <taxon>Tracheophyta</taxon>
        <taxon>Spermatophyta</taxon>
        <taxon>Magnoliopsida</taxon>
        <taxon>Liliopsida</taxon>
        <taxon>Poales</taxon>
        <taxon>Poaceae</taxon>
        <taxon>PACMAD clade</taxon>
        <taxon>Arundinoideae</taxon>
        <taxon>Arundineae</taxon>
        <taxon>Arundo</taxon>
    </lineage>
</organism>
<evidence type="ECO:0000313" key="1">
    <source>
        <dbReference type="EMBL" id="JAD92332.1"/>
    </source>
</evidence>
<dbReference type="EMBL" id="GBRH01205563">
    <property type="protein sequence ID" value="JAD92332.1"/>
    <property type="molecule type" value="Transcribed_RNA"/>
</dbReference>
<reference evidence="1" key="1">
    <citation type="submission" date="2014-09" db="EMBL/GenBank/DDBJ databases">
        <authorList>
            <person name="Magalhaes I.L.F."/>
            <person name="Oliveira U."/>
            <person name="Santos F.R."/>
            <person name="Vidigal T.H.D.A."/>
            <person name="Brescovit A.D."/>
            <person name="Santos A.J."/>
        </authorList>
    </citation>
    <scope>NUCLEOTIDE SEQUENCE</scope>
    <source>
        <tissue evidence="1">Shoot tissue taken approximately 20 cm above the soil surface</tissue>
    </source>
</reference>
<sequence length="31" mass="3837">MWHKTMPKTDVRSILALSVIRLRLDFMVWYE</sequence>
<reference evidence="1" key="2">
    <citation type="journal article" date="2015" name="Data Brief">
        <title>Shoot transcriptome of the giant reed, Arundo donax.</title>
        <authorList>
            <person name="Barrero R.A."/>
            <person name="Guerrero F.D."/>
            <person name="Moolhuijzen P."/>
            <person name="Goolsby J.A."/>
            <person name="Tidwell J."/>
            <person name="Bellgard S.E."/>
            <person name="Bellgard M.I."/>
        </authorList>
    </citation>
    <scope>NUCLEOTIDE SEQUENCE</scope>
    <source>
        <tissue evidence="1">Shoot tissue taken approximately 20 cm above the soil surface</tissue>
    </source>
</reference>
<proteinExistence type="predicted"/>
<name>A0A0A9E8L7_ARUDO</name>
<accession>A0A0A9E8L7</accession>
<dbReference type="AlphaFoldDB" id="A0A0A9E8L7"/>
<protein>
    <submittedName>
        <fullName evidence="1">Uncharacterized protein</fullName>
    </submittedName>
</protein>